<name>A0A1M6F7G8_9FIRM</name>
<dbReference type="GO" id="GO:0004309">
    <property type="term" value="F:exopolyphosphatase activity"/>
    <property type="evidence" value="ECO:0007669"/>
    <property type="project" value="TreeGrafter"/>
</dbReference>
<feature type="domain" description="Survival protein SurE-like phosphatase/nucleotidase" evidence="10">
    <location>
        <begin position="4"/>
        <end position="189"/>
    </location>
</feature>
<evidence type="ECO:0000256" key="2">
    <source>
        <dbReference type="ARBA" id="ARBA00001946"/>
    </source>
</evidence>
<dbReference type="NCBIfam" id="NF001492">
    <property type="entry name" value="PRK00346.2-2"/>
    <property type="match status" value="1"/>
</dbReference>
<dbReference type="Proteomes" id="UP000184442">
    <property type="component" value="Unassembled WGS sequence"/>
</dbReference>
<dbReference type="GO" id="GO:0008254">
    <property type="term" value="F:3'-nucleotidase activity"/>
    <property type="evidence" value="ECO:0007669"/>
    <property type="project" value="TreeGrafter"/>
</dbReference>
<dbReference type="SUPFAM" id="SSF64167">
    <property type="entry name" value="SurE-like"/>
    <property type="match status" value="1"/>
</dbReference>
<evidence type="ECO:0000313" key="12">
    <source>
        <dbReference type="Proteomes" id="UP000184442"/>
    </source>
</evidence>
<dbReference type="PANTHER" id="PTHR30457">
    <property type="entry name" value="5'-NUCLEOTIDASE SURE"/>
    <property type="match status" value="1"/>
</dbReference>
<comment type="similarity">
    <text evidence="4 9">Belongs to the SurE nucleotidase family.</text>
</comment>
<dbReference type="NCBIfam" id="NF001490">
    <property type="entry name" value="PRK00346.1-4"/>
    <property type="match status" value="1"/>
</dbReference>
<dbReference type="EC" id="3.1.3.5" evidence="9"/>
<evidence type="ECO:0000256" key="9">
    <source>
        <dbReference type="HAMAP-Rule" id="MF_00060"/>
    </source>
</evidence>
<feature type="binding site" evidence="9">
    <location>
        <position position="9"/>
    </location>
    <ligand>
        <name>a divalent metal cation</name>
        <dbReference type="ChEBI" id="CHEBI:60240"/>
    </ligand>
</feature>
<comment type="cofactor">
    <cofactor evidence="2">
        <name>Mg(2+)</name>
        <dbReference type="ChEBI" id="CHEBI:18420"/>
    </cofactor>
</comment>
<evidence type="ECO:0000259" key="10">
    <source>
        <dbReference type="Pfam" id="PF01975"/>
    </source>
</evidence>
<keyword evidence="5 9" id="KW-0963">Cytoplasm</keyword>
<dbReference type="AlphaFoldDB" id="A0A1M6F7G8"/>
<proteinExistence type="inferred from homology"/>
<evidence type="ECO:0000256" key="7">
    <source>
        <dbReference type="ARBA" id="ARBA00022741"/>
    </source>
</evidence>
<accession>A0A1M6F7G8</accession>
<dbReference type="RefSeq" id="WP_333782585.1">
    <property type="nucleotide sequence ID" value="NZ_FQZS01000011.1"/>
</dbReference>
<evidence type="ECO:0000256" key="5">
    <source>
        <dbReference type="ARBA" id="ARBA00022490"/>
    </source>
</evidence>
<dbReference type="Pfam" id="PF01975">
    <property type="entry name" value="SurE"/>
    <property type="match status" value="1"/>
</dbReference>
<dbReference type="InterPro" id="IPR036523">
    <property type="entry name" value="SurE-like_sf"/>
</dbReference>
<keyword evidence="7 9" id="KW-0547">Nucleotide-binding</keyword>
<dbReference type="PANTHER" id="PTHR30457:SF12">
    <property type="entry name" value="5'_3'-NUCLEOTIDASE SURE"/>
    <property type="match status" value="1"/>
</dbReference>
<dbReference type="STRING" id="1122184.SAMN02745176_01859"/>
<evidence type="ECO:0000256" key="6">
    <source>
        <dbReference type="ARBA" id="ARBA00022723"/>
    </source>
</evidence>
<feature type="binding site" evidence="9">
    <location>
        <position position="40"/>
    </location>
    <ligand>
        <name>a divalent metal cation</name>
        <dbReference type="ChEBI" id="CHEBI:60240"/>
    </ligand>
</feature>
<keyword evidence="6 9" id="KW-0479">Metal-binding</keyword>
<dbReference type="InterPro" id="IPR030048">
    <property type="entry name" value="SurE"/>
</dbReference>
<organism evidence="11 12">
    <name type="scientific">Lutispora thermophila DSM 19022</name>
    <dbReference type="NCBI Taxonomy" id="1122184"/>
    <lineage>
        <taxon>Bacteria</taxon>
        <taxon>Bacillati</taxon>
        <taxon>Bacillota</taxon>
        <taxon>Clostridia</taxon>
        <taxon>Lutisporales</taxon>
        <taxon>Lutisporaceae</taxon>
        <taxon>Lutispora</taxon>
    </lineage>
</organism>
<evidence type="ECO:0000256" key="3">
    <source>
        <dbReference type="ARBA" id="ARBA00004496"/>
    </source>
</evidence>
<keyword evidence="8 9" id="KW-0378">Hydrolase</keyword>
<feature type="binding site" evidence="9">
    <location>
        <position position="10"/>
    </location>
    <ligand>
        <name>a divalent metal cation</name>
        <dbReference type="ChEBI" id="CHEBI:60240"/>
    </ligand>
</feature>
<comment type="function">
    <text evidence="9">Nucleotidase that shows phosphatase activity on nucleoside 5'-monophosphates.</text>
</comment>
<comment type="subcellular location">
    <subcellularLocation>
        <location evidence="3 9">Cytoplasm</location>
    </subcellularLocation>
</comment>
<dbReference type="InterPro" id="IPR002828">
    <property type="entry name" value="SurE-like_Pase/nucleotidase"/>
</dbReference>
<feature type="binding site" evidence="9">
    <location>
        <position position="97"/>
    </location>
    <ligand>
        <name>a divalent metal cation</name>
        <dbReference type="ChEBI" id="CHEBI:60240"/>
    </ligand>
</feature>
<dbReference type="GO" id="GO:0046872">
    <property type="term" value="F:metal ion binding"/>
    <property type="evidence" value="ECO:0007669"/>
    <property type="project" value="UniProtKB-UniRule"/>
</dbReference>
<sequence length="259" mass="28651">MLNILVSNDDGISSLGIYELARALKKIGNVIVVSPESERSASGHSITMHKPLRSNKVNFNDADIEAWSINGTPSDCVKFALEVLVKSKIDLVVSGINRGPNMGTDVLYSGTVSAAIEGAIYGKPSVAISLSCNEECDFKASAKISAYLCQKLYEFGIEKDTVMNVNIPNVPYEDIKGIKITRLGVRKYKNCFEERKDPRGKSYYWLAGELDETGDDEGTDIKAIKENYISITPIKIDLTSYECLNKMKRIHWSSAKIHD</sequence>
<dbReference type="Gene3D" id="3.40.1210.10">
    <property type="entry name" value="Survival protein SurE-like phosphatase/nucleotidase"/>
    <property type="match status" value="1"/>
</dbReference>
<evidence type="ECO:0000256" key="1">
    <source>
        <dbReference type="ARBA" id="ARBA00000815"/>
    </source>
</evidence>
<dbReference type="HAMAP" id="MF_00060">
    <property type="entry name" value="SurE"/>
    <property type="match status" value="1"/>
</dbReference>
<evidence type="ECO:0000313" key="11">
    <source>
        <dbReference type="EMBL" id="SHI93658.1"/>
    </source>
</evidence>
<reference evidence="11 12" key="1">
    <citation type="submission" date="2016-11" db="EMBL/GenBank/DDBJ databases">
        <authorList>
            <person name="Jaros S."/>
            <person name="Januszkiewicz K."/>
            <person name="Wedrychowicz H."/>
        </authorList>
    </citation>
    <scope>NUCLEOTIDE SEQUENCE [LARGE SCALE GENOMIC DNA]</scope>
    <source>
        <strain evidence="11 12">DSM 19022</strain>
    </source>
</reference>
<comment type="catalytic activity">
    <reaction evidence="1 9">
        <text>a ribonucleoside 5'-phosphate + H2O = a ribonucleoside + phosphate</text>
        <dbReference type="Rhea" id="RHEA:12484"/>
        <dbReference type="ChEBI" id="CHEBI:15377"/>
        <dbReference type="ChEBI" id="CHEBI:18254"/>
        <dbReference type="ChEBI" id="CHEBI:43474"/>
        <dbReference type="ChEBI" id="CHEBI:58043"/>
        <dbReference type="EC" id="3.1.3.5"/>
    </reaction>
</comment>
<gene>
    <name evidence="9" type="primary">surE</name>
    <name evidence="11" type="ORF">SAMN02745176_01859</name>
</gene>
<keyword evidence="12" id="KW-1185">Reference proteome</keyword>
<dbReference type="NCBIfam" id="TIGR00087">
    <property type="entry name" value="surE"/>
    <property type="match status" value="1"/>
</dbReference>
<evidence type="ECO:0000256" key="4">
    <source>
        <dbReference type="ARBA" id="ARBA00011062"/>
    </source>
</evidence>
<dbReference type="GO" id="GO:0000166">
    <property type="term" value="F:nucleotide binding"/>
    <property type="evidence" value="ECO:0007669"/>
    <property type="project" value="UniProtKB-KW"/>
</dbReference>
<dbReference type="FunFam" id="3.40.1210.10:FF:000001">
    <property type="entry name" value="5'/3'-nucleotidase SurE"/>
    <property type="match status" value="1"/>
</dbReference>
<dbReference type="GO" id="GO:0005737">
    <property type="term" value="C:cytoplasm"/>
    <property type="evidence" value="ECO:0007669"/>
    <property type="project" value="UniProtKB-SubCell"/>
</dbReference>
<dbReference type="GO" id="GO:0008253">
    <property type="term" value="F:5'-nucleotidase activity"/>
    <property type="evidence" value="ECO:0007669"/>
    <property type="project" value="UniProtKB-UniRule"/>
</dbReference>
<dbReference type="EMBL" id="FQZS01000011">
    <property type="protein sequence ID" value="SHI93658.1"/>
    <property type="molecule type" value="Genomic_DNA"/>
</dbReference>
<protein>
    <recommendedName>
        <fullName evidence="9">5'-nucleotidase SurE</fullName>
        <ecNumber evidence="9">3.1.3.5</ecNumber>
    </recommendedName>
    <alternativeName>
        <fullName evidence="9">Nucleoside 5'-monophosphate phosphohydrolase</fullName>
    </alternativeName>
</protein>
<comment type="cofactor">
    <cofactor evidence="9">
        <name>a divalent metal cation</name>
        <dbReference type="ChEBI" id="CHEBI:60240"/>
    </cofactor>
    <text evidence="9">Binds 1 divalent metal cation per subunit.</text>
</comment>
<evidence type="ECO:0000256" key="8">
    <source>
        <dbReference type="ARBA" id="ARBA00022801"/>
    </source>
</evidence>